<dbReference type="EMBL" id="JAIGNO010000005">
    <property type="protein sequence ID" value="MBX7482750.1"/>
    <property type="molecule type" value="Genomic_DNA"/>
</dbReference>
<evidence type="ECO:0000313" key="9">
    <source>
        <dbReference type="EMBL" id="MBX7482750.1"/>
    </source>
</evidence>
<evidence type="ECO:0000256" key="5">
    <source>
        <dbReference type="ARBA" id="ARBA00022795"/>
    </source>
</evidence>
<dbReference type="PANTHER" id="PTHR34982">
    <property type="entry name" value="YOP PROTEINS TRANSLOCATION PROTEIN L"/>
    <property type="match status" value="1"/>
</dbReference>
<evidence type="ECO:0000256" key="2">
    <source>
        <dbReference type="ARBA" id="ARBA00006602"/>
    </source>
</evidence>
<evidence type="ECO:0000256" key="6">
    <source>
        <dbReference type="ARBA" id="ARBA00022927"/>
    </source>
</evidence>
<dbReference type="PANTHER" id="PTHR34982:SF1">
    <property type="entry name" value="FLAGELLAR ASSEMBLY PROTEIN FLIH"/>
    <property type="match status" value="1"/>
</dbReference>
<evidence type="ECO:0000256" key="4">
    <source>
        <dbReference type="ARBA" id="ARBA00022448"/>
    </source>
</evidence>
<dbReference type="InterPro" id="IPR051472">
    <property type="entry name" value="T3SS_Stator/FliH"/>
</dbReference>
<dbReference type="Pfam" id="PF02108">
    <property type="entry name" value="FliH"/>
    <property type="match status" value="1"/>
</dbReference>
<evidence type="ECO:0000313" key="10">
    <source>
        <dbReference type="Proteomes" id="UP000755104"/>
    </source>
</evidence>
<dbReference type="RefSeq" id="WP_221558013.1">
    <property type="nucleotide sequence ID" value="NZ_JAIGNO010000005.1"/>
</dbReference>
<comment type="function">
    <text evidence="1">Needed for flagellar regrowth and assembly.</text>
</comment>
<comment type="similarity">
    <text evidence="2">Belongs to the FliH family.</text>
</comment>
<protein>
    <recommendedName>
        <fullName evidence="3">Flagellar assembly protein FliH</fullName>
    </recommendedName>
</protein>
<evidence type="ECO:0000256" key="1">
    <source>
        <dbReference type="ARBA" id="ARBA00003041"/>
    </source>
</evidence>
<keyword evidence="4" id="KW-0813">Transport</keyword>
<evidence type="ECO:0000256" key="7">
    <source>
        <dbReference type="ARBA" id="ARBA00023225"/>
    </source>
</evidence>
<organism evidence="9 10">
    <name type="scientific">Qipengyuania qiaonensis</name>
    <dbReference type="NCBI Taxonomy" id="2867240"/>
    <lineage>
        <taxon>Bacteria</taxon>
        <taxon>Pseudomonadati</taxon>
        <taxon>Pseudomonadota</taxon>
        <taxon>Alphaproteobacteria</taxon>
        <taxon>Sphingomonadales</taxon>
        <taxon>Erythrobacteraceae</taxon>
        <taxon>Qipengyuania</taxon>
    </lineage>
</organism>
<gene>
    <name evidence="9" type="ORF">K3174_09405</name>
</gene>
<keyword evidence="7" id="KW-1006">Bacterial flagellum protein export</keyword>
<proteinExistence type="inferred from homology"/>
<sequence length="198" mass="21013">MTYRLFTTGEASALFGQSRIIPASETRELRKAGDVLEEAAAILAGAKSARAMAIVEGRNEARAQVLAERDTFAAGQLAPAIEKIAAAQKELREDIGRLAFMAIKHILGELDDDVSVAALARKAMDRMPVEAVERILVAPALAETVAARLPSEIAALVVADEALEPGDCVIEGSAGRVVASLELQLERLAERWQVGEAA</sequence>
<reference evidence="9 10" key="1">
    <citation type="submission" date="2021-08" db="EMBL/GenBank/DDBJ databases">
        <title>Comparative Genomics Analysis of the Genus Qipengyuania Reveals Extensive Genetic Diversity and Metabolic Versatility, Including the Description of Fifteen Novel Species.</title>
        <authorList>
            <person name="Liu Y."/>
        </authorList>
    </citation>
    <scope>NUCLEOTIDE SEQUENCE [LARGE SCALE GENOMIC DNA]</scope>
    <source>
        <strain evidence="9 10">6D47A</strain>
    </source>
</reference>
<evidence type="ECO:0000259" key="8">
    <source>
        <dbReference type="Pfam" id="PF02108"/>
    </source>
</evidence>
<keyword evidence="5" id="KW-1005">Bacterial flagellum biogenesis</keyword>
<keyword evidence="6" id="KW-0653">Protein transport</keyword>
<comment type="caution">
    <text evidence="9">The sequence shown here is derived from an EMBL/GenBank/DDBJ whole genome shotgun (WGS) entry which is preliminary data.</text>
</comment>
<dbReference type="InterPro" id="IPR018035">
    <property type="entry name" value="Flagellar_FliH/T3SS_HrpE"/>
</dbReference>
<dbReference type="Proteomes" id="UP000755104">
    <property type="component" value="Unassembled WGS sequence"/>
</dbReference>
<keyword evidence="10" id="KW-1185">Reference proteome</keyword>
<feature type="domain" description="Flagellar assembly protein FliH/Type III secretion system HrpE" evidence="8">
    <location>
        <begin position="82"/>
        <end position="188"/>
    </location>
</feature>
<evidence type="ECO:0000256" key="3">
    <source>
        <dbReference type="ARBA" id="ARBA00016507"/>
    </source>
</evidence>
<accession>A0ABS7J5Y5</accession>
<name>A0ABS7J5Y5_9SPHN</name>